<sequence length="111" mass="12702">MGCKDPGLPGGSTGYFPTCRHRGQISASGPENRGRGHNRKNNGSKKTEWETRSKRKAETQSRRKAEMQSRWKAETWSRRKAETRSGKKVETQRRRTETQQQRKLESAAGNN</sequence>
<proteinExistence type="predicted"/>
<reference evidence="2" key="1">
    <citation type="journal article" date="2022" name="bioRxiv">
        <title>Sequencing and chromosome-scale assembly of the giantPleurodeles waltlgenome.</title>
        <authorList>
            <person name="Brown T."/>
            <person name="Elewa A."/>
            <person name="Iarovenko S."/>
            <person name="Subramanian E."/>
            <person name="Araus A.J."/>
            <person name="Petzold A."/>
            <person name="Susuki M."/>
            <person name="Suzuki K.-i.T."/>
            <person name="Hayashi T."/>
            <person name="Toyoda A."/>
            <person name="Oliveira C."/>
            <person name="Osipova E."/>
            <person name="Leigh N.D."/>
            <person name="Simon A."/>
            <person name="Yun M.H."/>
        </authorList>
    </citation>
    <scope>NUCLEOTIDE SEQUENCE</scope>
    <source>
        <strain evidence="2">20211129_DDA</strain>
        <tissue evidence="2">Liver</tissue>
    </source>
</reference>
<evidence type="ECO:0000313" key="3">
    <source>
        <dbReference type="Proteomes" id="UP001066276"/>
    </source>
</evidence>
<accession>A0AAV7QQP9</accession>
<gene>
    <name evidence="2" type="ORF">NDU88_008029</name>
</gene>
<dbReference type="Proteomes" id="UP001066276">
    <property type="component" value="Chromosome 6"/>
</dbReference>
<comment type="caution">
    <text evidence="2">The sequence shown here is derived from an EMBL/GenBank/DDBJ whole genome shotgun (WGS) entry which is preliminary data.</text>
</comment>
<feature type="compositionally biased region" description="Basic and acidic residues" evidence="1">
    <location>
        <begin position="45"/>
        <end position="105"/>
    </location>
</feature>
<protein>
    <submittedName>
        <fullName evidence="2">Uncharacterized protein</fullName>
    </submittedName>
</protein>
<dbReference type="AlphaFoldDB" id="A0AAV7QQP9"/>
<evidence type="ECO:0000313" key="2">
    <source>
        <dbReference type="EMBL" id="KAJ1141701.1"/>
    </source>
</evidence>
<keyword evidence="3" id="KW-1185">Reference proteome</keyword>
<organism evidence="2 3">
    <name type="scientific">Pleurodeles waltl</name>
    <name type="common">Iberian ribbed newt</name>
    <dbReference type="NCBI Taxonomy" id="8319"/>
    <lineage>
        <taxon>Eukaryota</taxon>
        <taxon>Metazoa</taxon>
        <taxon>Chordata</taxon>
        <taxon>Craniata</taxon>
        <taxon>Vertebrata</taxon>
        <taxon>Euteleostomi</taxon>
        <taxon>Amphibia</taxon>
        <taxon>Batrachia</taxon>
        <taxon>Caudata</taxon>
        <taxon>Salamandroidea</taxon>
        <taxon>Salamandridae</taxon>
        <taxon>Pleurodelinae</taxon>
        <taxon>Pleurodeles</taxon>
    </lineage>
</organism>
<name>A0AAV7QQP9_PLEWA</name>
<dbReference type="EMBL" id="JANPWB010000010">
    <property type="protein sequence ID" value="KAJ1141701.1"/>
    <property type="molecule type" value="Genomic_DNA"/>
</dbReference>
<feature type="region of interest" description="Disordered" evidence="1">
    <location>
        <begin position="1"/>
        <end position="111"/>
    </location>
</feature>
<evidence type="ECO:0000256" key="1">
    <source>
        <dbReference type="SAM" id="MobiDB-lite"/>
    </source>
</evidence>